<comment type="subunit">
    <text evidence="2">Homodimer.</text>
</comment>
<dbReference type="GO" id="GO:0009092">
    <property type="term" value="P:homoserine metabolic process"/>
    <property type="evidence" value="ECO:0007669"/>
    <property type="project" value="TreeGrafter"/>
</dbReference>
<dbReference type="EC" id="2.3.1.31" evidence="2"/>
<comment type="function">
    <text evidence="2">Transfers an acetyl group from acetyl-CoA to L-homoserine, forming acetyl-L-homoserine.</text>
</comment>
<keyword evidence="6" id="KW-1185">Reference proteome</keyword>
<dbReference type="AlphaFoldDB" id="A0A239KQX4"/>
<sequence length="343" mass="38723">MDFSIHVLTNQFYANYNNMETALSKVNFLGFKVEEPLVLESGDTLRDLRIRYTTIGELNETKSNVVWVFHALTANSDPSEWWKDQIGINRFINPEQDFIVCANMPGSCYGSTKPESFDFPTLTIGDLVRSFQQLKAHLGIDKIKLGIGGSMGGQVLLQWAVDEPDLFETIVPIATNARHSAWGIAFNEAQRMALIQPDLENGLKAARAIALLSYRHYDTFDKTQSDDDGRVEQFSAASYQRYQGEKLVKRFSPYSYYTLSKAMDSHNIGRYYDGDLKKALSRIKSNAIIIGVDSDILFPPQEQAFIAAQIQNSSFHTIESLYGHDGFLLETEQIDNILTKELS</sequence>
<feature type="binding site" evidence="2">
    <location>
        <position position="207"/>
    </location>
    <ligand>
        <name>substrate</name>
    </ligand>
</feature>
<keyword evidence="2" id="KW-0963">Cytoplasm</keyword>
<dbReference type="PIRSF" id="PIRSF000443">
    <property type="entry name" value="Homoser_Ac_trans"/>
    <property type="match status" value="1"/>
</dbReference>
<evidence type="ECO:0000259" key="4">
    <source>
        <dbReference type="Pfam" id="PF00561"/>
    </source>
</evidence>
<dbReference type="HAMAP" id="MF_00296">
    <property type="entry name" value="MetX_acyltransf"/>
    <property type="match status" value="1"/>
</dbReference>
<feature type="active site" evidence="2 3">
    <location>
        <position position="324"/>
    </location>
</feature>
<evidence type="ECO:0000256" key="2">
    <source>
        <dbReference type="HAMAP-Rule" id="MF_00296"/>
    </source>
</evidence>
<comment type="pathway">
    <text evidence="2">Amino-acid biosynthesis; L-methionine biosynthesis via de novo pathway; O-acetyl-L-homoserine from L-homoserine: step 1/1.</text>
</comment>
<dbReference type="InterPro" id="IPR000073">
    <property type="entry name" value="AB_hydrolase_1"/>
</dbReference>
<dbReference type="Proteomes" id="UP000198393">
    <property type="component" value="Unassembled WGS sequence"/>
</dbReference>
<comment type="caution">
    <text evidence="2">Lacks conserved residue(s) required for the propagation of feature annotation.</text>
</comment>
<keyword evidence="2" id="KW-0012">Acyltransferase</keyword>
<comment type="subcellular location">
    <subcellularLocation>
        <location evidence="2">Cytoplasm</location>
    </subcellularLocation>
</comment>
<proteinExistence type="inferred from homology"/>
<reference evidence="5 6" key="1">
    <citation type="submission" date="2017-06" db="EMBL/GenBank/DDBJ databases">
        <authorList>
            <person name="Kim H.J."/>
            <person name="Triplett B.A."/>
        </authorList>
    </citation>
    <scope>NUCLEOTIDE SEQUENCE [LARGE SCALE GENOMIC DNA]</scope>
    <source>
        <strain evidence="5 6">DSM 19307</strain>
    </source>
</reference>
<organism evidence="5 6">
    <name type="scientific">Ekhidna lutea</name>
    <dbReference type="NCBI Taxonomy" id="447679"/>
    <lineage>
        <taxon>Bacteria</taxon>
        <taxon>Pseudomonadati</taxon>
        <taxon>Bacteroidota</taxon>
        <taxon>Cytophagia</taxon>
        <taxon>Cytophagales</taxon>
        <taxon>Reichenbachiellaceae</taxon>
        <taxon>Ekhidna</taxon>
    </lineage>
</organism>
<evidence type="ECO:0000256" key="3">
    <source>
        <dbReference type="PIRSR" id="PIRSR000443-1"/>
    </source>
</evidence>
<accession>A0A239KQX4</accession>
<feature type="active site" description="Nucleophile" evidence="2 3">
    <location>
        <position position="150"/>
    </location>
</feature>
<dbReference type="Gene3D" id="3.40.50.1820">
    <property type="entry name" value="alpha/beta hydrolase"/>
    <property type="match status" value="1"/>
</dbReference>
<protein>
    <recommendedName>
        <fullName evidence="2">Homoserine O-acetyltransferase</fullName>
        <shortName evidence="2">HAT</shortName>
        <ecNumber evidence="2">2.3.1.31</ecNumber>
    </recommendedName>
    <alternativeName>
        <fullName evidence="2">Homoserine transacetylase</fullName>
        <shortName evidence="2">HTA</shortName>
    </alternativeName>
</protein>
<dbReference type="GO" id="GO:0005737">
    <property type="term" value="C:cytoplasm"/>
    <property type="evidence" value="ECO:0007669"/>
    <property type="project" value="UniProtKB-SubCell"/>
</dbReference>
<dbReference type="NCBIfam" id="TIGR01392">
    <property type="entry name" value="homoserO_Ac_trn"/>
    <property type="match status" value="1"/>
</dbReference>
<dbReference type="PANTHER" id="PTHR32268">
    <property type="entry name" value="HOMOSERINE O-ACETYLTRANSFERASE"/>
    <property type="match status" value="1"/>
</dbReference>
<keyword evidence="2" id="KW-0028">Amino-acid biosynthesis</keyword>
<dbReference type="InterPro" id="IPR029058">
    <property type="entry name" value="AB_hydrolase_fold"/>
</dbReference>
<dbReference type="SUPFAM" id="SSF53474">
    <property type="entry name" value="alpha/beta-Hydrolases"/>
    <property type="match status" value="1"/>
</dbReference>
<dbReference type="UniPathway" id="UPA00051">
    <property type="reaction ID" value="UER00074"/>
</dbReference>
<evidence type="ECO:0000256" key="1">
    <source>
        <dbReference type="ARBA" id="ARBA00022679"/>
    </source>
</evidence>
<comment type="similarity">
    <text evidence="2">Belongs to the AB hydrolase superfamily. MetX family.</text>
</comment>
<keyword evidence="2" id="KW-0486">Methionine biosynthesis</keyword>
<evidence type="ECO:0000313" key="6">
    <source>
        <dbReference type="Proteomes" id="UP000198393"/>
    </source>
</evidence>
<keyword evidence="1 2" id="KW-0808">Transferase</keyword>
<evidence type="ECO:0000313" key="5">
    <source>
        <dbReference type="EMBL" id="SNT20797.1"/>
    </source>
</evidence>
<feature type="domain" description="AB hydrolase-1" evidence="4">
    <location>
        <begin position="65"/>
        <end position="330"/>
    </location>
</feature>
<dbReference type="InterPro" id="IPR008220">
    <property type="entry name" value="HAT_MetX-like"/>
</dbReference>
<feature type="binding site" evidence="2">
    <location>
        <position position="325"/>
    </location>
    <ligand>
        <name>substrate</name>
    </ligand>
</feature>
<comment type="catalytic activity">
    <reaction evidence="2">
        <text>L-homoserine + acetyl-CoA = O-acetyl-L-homoserine + CoA</text>
        <dbReference type="Rhea" id="RHEA:13701"/>
        <dbReference type="ChEBI" id="CHEBI:57287"/>
        <dbReference type="ChEBI" id="CHEBI:57288"/>
        <dbReference type="ChEBI" id="CHEBI:57476"/>
        <dbReference type="ChEBI" id="CHEBI:57716"/>
        <dbReference type="EC" id="2.3.1.31"/>
    </reaction>
</comment>
<gene>
    <name evidence="2" type="primary">metXA</name>
    <name evidence="5" type="ORF">SAMN05421640_2862</name>
</gene>
<name>A0A239KQX4_EKHLU</name>
<dbReference type="GO" id="GO:0004414">
    <property type="term" value="F:homoserine O-acetyltransferase activity"/>
    <property type="evidence" value="ECO:0007669"/>
    <property type="project" value="UniProtKB-UniRule"/>
</dbReference>
<feature type="active site" evidence="2 3">
    <location>
        <position position="295"/>
    </location>
</feature>
<dbReference type="RefSeq" id="WP_245811304.1">
    <property type="nucleotide sequence ID" value="NZ_FZPD01000004.1"/>
</dbReference>
<dbReference type="EMBL" id="FZPD01000004">
    <property type="protein sequence ID" value="SNT20797.1"/>
    <property type="molecule type" value="Genomic_DNA"/>
</dbReference>
<dbReference type="GO" id="GO:0009086">
    <property type="term" value="P:methionine biosynthetic process"/>
    <property type="evidence" value="ECO:0007669"/>
    <property type="project" value="UniProtKB-UniRule"/>
</dbReference>
<dbReference type="PANTHER" id="PTHR32268:SF11">
    <property type="entry name" value="HOMOSERINE O-ACETYLTRANSFERASE"/>
    <property type="match status" value="1"/>
</dbReference>
<dbReference type="Pfam" id="PF00561">
    <property type="entry name" value="Abhydrolase_1"/>
    <property type="match status" value="1"/>
</dbReference>